<dbReference type="SMART" id="SM00062">
    <property type="entry name" value="PBPb"/>
    <property type="match status" value="1"/>
</dbReference>
<organism evidence="4 5">
    <name type="scientific">Tsukamurella pulmonis</name>
    <dbReference type="NCBI Taxonomy" id="47312"/>
    <lineage>
        <taxon>Bacteria</taxon>
        <taxon>Bacillati</taxon>
        <taxon>Actinomycetota</taxon>
        <taxon>Actinomycetes</taxon>
        <taxon>Mycobacteriales</taxon>
        <taxon>Tsukamurellaceae</taxon>
        <taxon>Tsukamurella</taxon>
    </lineage>
</organism>
<sequence length="335" mass="35059">MTTRTTARRRLPALLAAIALTGATLAGCGDRATEATTATVTGAAGQQLNLTSKQDRIVPGKNEAAAALLPQAVRDRGTLRVAHGSGAGNAPFYFPATDDERVFIGDESDIAQLIAGTLGLRLEESNTSWEGLFLGIDSGQFDLGVSNITVTEARKQKYDFATYRKDDLAVEVQESSSLTFNGPDSFSGKTVAVGSGTNQERILQRYDADLRAAGKPGITVKNYQDNTGVYAALASGQIDAYFGPNPISAFHVAQTKGTPNATKIVGRVSGAGSTLQGLIGATTRKDSGIIRAVQAALESTIRSGDYAKVLARWGLEAEAVPASEINPPGLPITDK</sequence>
<dbReference type="AlphaFoldDB" id="A0A1H1ERI0"/>
<evidence type="ECO:0000256" key="2">
    <source>
        <dbReference type="SAM" id="SignalP"/>
    </source>
</evidence>
<evidence type="ECO:0000313" key="5">
    <source>
        <dbReference type="Proteomes" id="UP000183053"/>
    </source>
</evidence>
<dbReference type="STRING" id="47312.SAMN04489765_2317"/>
<name>A0A1H1ERI0_9ACTN</name>
<dbReference type="Pfam" id="PF00497">
    <property type="entry name" value="SBP_bac_3"/>
    <property type="match status" value="1"/>
</dbReference>
<accession>A0A1H1ERI0</accession>
<dbReference type="Gene3D" id="3.40.190.10">
    <property type="entry name" value="Periplasmic binding protein-like II"/>
    <property type="match status" value="2"/>
</dbReference>
<dbReference type="PROSITE" id="PS51257">
    <property type="entry name" value="PROKAR_LIPOPROTEIN"/>
    <property type="match status" value="1"/>
</dbReference>
<feature type="chain" id="PRO_5038915932" evidence="2">
    <location>
        <begin position="27"/>
        <end position="335"/>
    </location>
</feature>
<dbReference type="SUPFAM" id="SSF53850">
    <property type="entry name" value="Periplasmic binding protein-like II"/>
    <property type="match status" value="1"/>
</dbReference>
<evidence type="ECO:0000313" key="4">
    <source>
        <dbReference type="EMBL" id="SDQ91109.1"/>
    </source>
</evidence>
<dbReference type="CDD" id="cd01004">
    <property type="entry name" value="PBP2_MidA_like"/>
    <property type="match status" value="1"/>
</dbReference>
<dbReference type="OrthoDB" id="4633994at2"/>
<evidence type="ECO:0000259" key="3">
    <source>
        <dbReference type="SMART" id="SM00062"/>
    </source>
</evidence>
<dbReference type="PANTHER" id="PTHR35936:SF17">
    <property type="entry name" value="ARGININE-BINDING EXTRACELLULAR PROTEIN ARTP"/>
    <property type="match status" value="1"/>
</dbReference>
<dbReference type="Proteomes" id="UP000183053">
    <property type="component" value="Unassembled WGS sequence"/>
</dbReference>
<dbReference type="RefSeq" id="WP_068565383.1">
    <property type="nucleotide sequence ID" value="NZ_AP025457.1"/>
</dbReference>
<keyword evidence="5" id="KW-1185">Reference proteome</keyword>
<dbReference type="EMBL" id="FNLF01000002">
    <property type="protein sequence ID" value="SDQ91109.1"/>
    <property type="molecule type" value="Genomic_DNA"/>
</dbReference>
<reference evidence="5" key="1">
    <citation type="submission" date="2016-10" db="EMBL/GenBank/DDBJ databases">
        <authorList>
            <person name="Varghese N."/>
            <person name="Submissions S."/>
        </authorList>
    </citation>
    <scope>NUCLEOTIDE SEQUENCE [LARGE SCALE GENOMIC DNA]</scope>
    <source>
        <strain evidence="5">DSM 44142</strain>
    </source>
</reference>
<dbReference type="PANTHER" id="PTHR35936">
    <property type="entry name" value="MEMBRANE-BOUND LYTIC MUREIN TRANSGLYCOSYLASE F"/>
    <property type="match status" value="1"/>
</dbReference>
<proteinExistence type="predicted"/>
<protein>
    <submittedName>
        <fullName evidence="4">Polar amino acid transport system substrate-binding protein</fullName>
    </submittedName>
</protein>
<keyword evidence="1 2" id="KW-0732">Signal</keyword>
<feature type="domain" description="Solute-binding protein family 3/N-terminal" evidence="3">
    <location>
        <begin position="78"/>
        <end position="317"/>
    </location>
</feature>
<evidence type="ECO:0000256" key="1">
    <source>
        <dbReference type="ARBA" id="ARBA00022729"/>
    </source>
</evidence>
<feature type="signal peptide" evidence="2">
    <location>
        <begin position="1"/>
        <end position="26"/>
    </location>
</feature>
<dbReference type="InterPro" id="IPR001638">
    <property type="entry name" value="Solute-binding_3/MltF_N"/>
</dbReference>
<gene>
    <name evidence="4" type="ORF">SAMN04489765_2317</name>
</gene>